<evidence type="ECO:0000259" key="2">
    <source>
        <dbReference type="Pfam" id="PF24840"/>
    </source>
</evidence>
<protein>
    <recommendedName>
        <fullName evidence="2">SigF-like NTF2-like domain-containing protein</fullName>
    </recommendedName>
</protein>
<dbReference type="Pfam" id="PF24840">
    <property type="entry name" value="NTF2_SigF"/>
    <property type="match status" value="2"/>
</dbReference>
<gene>
    <name evidence="3" type="ORF">PMZ80_000287</name>
</gene>
<keyword evidence="4" id="KW-1185">Reference proteome</keyword>
<evidence type="ECO:0000313" key="3">
    <source>
        <dbReference type="EMBL" id="KAK5946147.1"/>
    </source>
</evidence>
<keyword evidence="1" id="KW-0472">Membrane</keyword>
<dbReference type="PANTHER" id="PTHR35393">
    <property type="entry name" value="CHROMOSOME 1, WHOLE GENOME SHOTGUN SEQUENCE"/>
    <property type="match status" value="1"/>
</dbReference>
<evidence type="ECO:0000256" key="1">
    <source>
        <dbReference type="SAM" id="Phobius"/>
    </source>
</evidence>
<comment type="caution">
    <text evidence="3">The sequence shown here is derived from an EMBL/GenBank/DDBJ whole genome shotgun (WGS) entry which is preliminary data.</text>
</comment>
<evidence type="ECO:0000313" key="4">
    <source>
        <dbReference type="Proteomes" id="UP001334248"/>
    </source>
</evidence>
<feature type="domain" description="SigF-like NTF2-like" evidence="2">
    <location>
        <begin position="64"/>
        <end position="131"/>
    </location>
</feature>
<organism evidence="3 4">
    <name type="scientific">Knufia obscura</name>
    <dbReference type="NCBI Taxonomy" id="1635080"/>
    <lineage>
        <taxon>Eukaryota</taxon>
        <taxon>Fungi</taxon>
        <taxon>Dikarya</taxon>
        <taxon>Ascomycota</taxon>
        <taxon>Pezizomycotina</taxon>
        <taxon>Eurotiomycetes</taxon>
        <taxon>Chaetothyriomycetidae</taxon>
        <taxon>Chaetothyriales</taxon>
        <taxon>Trichomeriaceae</taxon>
        <taxon>Knufia</taxon>
    </lineage>
</organism>
<keyword evidence="1" id="KW-0812">Transmembrane</keyword>
<dbReference type="Proteomes" id="UP001334248">
    <property type="component" value="Unassembled WGS sequence"/>
</dbReference>
<dbReference type="PANTHER" id="PTHR35393:SF1">
    <property type="entry name" value="SNOAL-LIKE DOMAIN-CONTAINING PROTEIN"/>
    <property type="match status" value="1"/>
</dbReference>
<feature type="transmembrane region" description="Helical" evidence="1">
    <location>
        <begin position="204"/>
        <end position="233"/>
    </location>
</feature>
<dbReference type="GeneID" id="89993736"/>
<dbReference type="EMBL" id="JAVHJV010000001">
    <property type="protein sequence ID" value="KAK5946147.1"/>
    <property type="molecule type" value="Genomic_DNA"/>
</dbReference>
<dbReference type="InterPro" id="IPR057514">
    <property type="entry name" value="NTF2_SigF"/>
</dbReference>
<dbReference type="RefSeq" id="XP_064734237.1">
    <property type="nucleotide sequence ID" value="XM_064868740.1"/>
</dbReference>
<feature type="domain" description="SigF-like NTF2-like" evidence="2">
    <location>
        <begin position="1"/>
        <end position="43"/>
    </location>
</feature>
<sequence length="280" mass="31600">MENPVQEAPGLIHTLTQSTPSKQKAAINHYFIPIASFTHPFCATGSWSLDLPFTLPFIGFLTLNSRWATLKIYQWYKIMSPNIDLEVRSVTFNEENLKLYVDIHQHFRAWIIPFYDAGVYLTTVLQLAEGDESGPDSAITTTINSQRQRQLNTKLPSEKPYSYAAVADPDSDTSTTTSNGIPKKLYYITSQDDLYQTSEWIKFLLPWGVGYTLVVAWMFFATVQSIVGSFVLFPLTWGRERSLGGGGGYENECLIQHEDRTARIRKRSAASVTRITGAHI</sequence>
<accession>A0ABR0S0G3</accession>
<name>A0ABR0S0G3_9EURO</name>
<reference evidence="3 4" key="1">
    <citation type="journal article" date="2023" name="Res Sq">
        <title>Genomic and morphological characterization of Knufia obscura isolated from the Mars 2020 spacecraft assembly facility.</title>
        <authorList>
            <person name="Chander A.M."/>
            <person name="Teixeira M.M."/>
            <person name="Singh N.K."/>
            <person name="Williams M.P."/>
            <person name="Parker C.W."/>
            <person name="Leo P."/>
            <person name="Stajich J.E."/>
            <person name="Torok T."/>
            <person name="Tighe S."/>
            <person name="Mason C.E."/>
            <person name="Venkateswaran K."/>
        </authorList>
    </citation>
    <scope>NUCLEOTIDE SEQUENCE [LARGE SCALE GENOMIC DNA]</scope>
    <source>
        <strain evidence="3 4">CCFEE 5817</strain>
    </source>
</reference>
<proteinExistence type="predicted"/>
<keyword evidence="1" id="KW-1133">Transmembrane helix</keyword>